<keyword evidence="10" id="KW-1185">Reference proteome</keyword>
<dbReference type="Pfam" id="PF00069">
    <property type="entry name" value="Pkinase"/>
    <property type="match status" value="1"/>
</dbReference>
<reference evidence="9 10" key="1">
    <citation type="submission" date="2019-03" db="EMBL/GenBank/DDBJ databases">
        <title>Deep-cultivation of Planctomycetes and their phenomic and genomic characterization uncovers novel biology.</title>
        <authorList>
            <person name="Wiegand S."/>
            <person name="Jogler M."/>
            <person name="Boedeker C."/>
            <person name="Pinto D."/>
            <person name="Vollmers J."/>
            <person name="Rivas-Marin E."/>
            <person name="Kohn T."/>
            <person name="Peeters S.H."/>
            <person name="Heuer A."/>
            <person name="Rast P."/>
            <person name="Oberbeckmann S."/>
            <person name="Bunk B."/>
            <person name="Jeske O."/>
            <person name="Meyerdierks A."/>
            <person name="Storesund J.E."/>
            <person name="Kallscheuer N."/>
            <person name="Luecker S."/>
            <person name="Lage O.M."/>
            <person name="Pohl T."/>
            <person name="Merkel B.J."/>
            <person name="Hornburger P."/>
            <person name="Mueller R.-W."/>
            <person name="Bruemmer F."/>
            <person name="Labrenz M."/>
            <person name="Spormann A.M."/>
            <person name="Op den Camp H."/>
            <person name="Overmann J."/>
            <person name="Amann R."/>
            <person name="Jetten M.S.M."/>
            <person name="Mascher T."/>
            <person name="Medema M.H."/>
            <person name="Devos D.P."/>
            <person name="Kaster A.-K."/>
            <person name="Ovreas L."/>
            <person name="Rohde M."/>
            <person name="Galperin M.Y."/>
            <person name="Jogler C."/>
        </authorList>
    </citation>
    <scope>NUCLEOTIDE SEQUENCE [LARGE SCALE GENOMIC DNA]</scope>
    <source>
        <strain evidence="9 10">Enr13</strain>
    </source>
</reference>
<evidence type="ECO:0000256" key="2">
    <source>
        <dbReference type="ARBA" id="ARBA00022741"/>
    </source>
</evidence>
<keyword evidence="4 6" id="KW-0067">ATP-binding</keyword>
<dbReference type="PANTHER" id="PTHR43289">
    <property type="entry name" value="MITOGEN-ACTIVATED PROTEIN KINASE KINASE KINASE 20-RELATED"/>
    <property type="match status" value="1"/>
</dbReference>
<keyword evidence="1 9" id="KW-0808">Transferase</keyword>
<dbReference type="PROSITE" id="PS50005">
    <property type="entry name" value="TPR"/>
    <property type="match status" value="1"/>
</dbReference>
<sequence>MGQNARRIDRSALRDGVVQYGMPAFVTPPCVRRRTMPAINASSSTTGVPAMQIPCPSRKTLHDLLVGAVEDDQARAICRHLDTCSNCESLTSTLEQQHVILLQELQEDSSSQRYLAEPEFELLQKAISTSRSADCNTATKNDVAIAAGTRLRDYRLLKKIGQGGMGSVYLAVHLNLRKAFAVKVLPEEKLRSESSVARFRREMLAAGKVNHPNLISASDAGSVDGRHFLVMELVEGADLGRIVRQRGPLNVADACEIVRQAALGLQHAHDSGLLHRDIKPSNLMLTTDGNVKVLDLGLAGWVENVEHTEAATTTGGGLTHAGSFVGTPEYMAPEQFRSETPVDERADLYALGATLFQLLTGQTPQARHLKNRSAAVDLNLDARLVEIDGVQNDLPPNLQNYINRLLSPSPQQRPQTAACVALELSSFTEHSNLLQLAENCKVGPGMLSADLTDFNDIPSPTDLQPKRDRGPMIPQRSALPSLKVFLPVAAAAAIAIGLLLLFSNRTGFGVMQSALPEKDASVIASSPDQLVKEDDVVHAIRSGEINRAVSLARQLIEQAPNQGWNHALATMIAAYDLQADGQTSLTTYEGHRKWLGNRWAQTGEGTNTIPRICCLHPDPPADLSRMLDAVVAEAKGRPKDWRYPHSQMMLLFRLGRDRDALVALSDARRLSPNNVMHRAVDTAWSALILDRMGRSTEALRAFEKAQQLQLELKANAHTPVPQMWFDYIELVVILGQFDEQSPPPQEDHDPQSEPTTPQADRPAVRRKNALNSQAIKTEAADEGDIQLVQTPIDRAARHETRDQWEDRVDGLLIKQAYVDAEAEYAAGQQTHEMHWPLRCRVALGLMIAARDDSDLRPKADRYLQTLEQTLRNAPQLPLPAQVEILRLLALHQERQWDQALIDRIAEQVQGERWSDWSLHHCLATIRFRQGRLALALDHRAAAGQLTKSELQKWLHDYWWTLMLACNGQLDLARRSLMKSEMVQRQLTPLLGSESTASIEDLESILEMRWMMPFFQHRLGPLENLKRWHAGQTPAFVNLDNQIHSITKRLIESPDQAELHFQRAMTFSRMRRQREAFSDFQRAATLKPDDPIYQTVQAYVESFTKDRALLQQFSRAMTGDEATMLRRLDLRNPGTAFVFRVLLVGTQQEHTFSVYFEDLETLAKNFPDDWYCQYVFALWKLRTGQIDQAEAHLRSLVKTVDVSSLEQYCTLRWIDWLEDLRAKQSEEERAARKKQLAQLQAKAQFNPANVVKNWQAVYESMLISTGNLEPVRNVVEAELMRTIPGRGITIAFDLSRSGLSDMLYNINASALDPAGTRCAFTPLRDGSLYLLEIAQGKLVNFPAGGEVRCLEFTGDGKSLIVGRPNKCVDVIEIATRRATSLNVKYQPNSLDHCETGNLLAVAFQAKRVEIWDLATKTLWQQPTLLLGVPRHIEFNADGSRIAIGMGNDHTSLYSQTLAPVTELSDGGQFAWIDHNTICCYRSDSRQLRIIDIDKERQAKPLATTPGSITALTYLKSHQLIVTGNDRGEVMGWSLSGEQKMIGHLPHALIRRLSSSDDGRYLLATGRRHRQGDGGSCCVLFDLAAIEATHGK</sequence>
<organism evidence="9 10">
    <name type="scientific">Stieleria neptunia</name>
    <dbReference type="NCBI Taxonomy" id="2527979"/>
    <lineage>
        <taxon>Bacteria</taxon>
        <taxon>Pseudomonadati</taxon>
        <taxon>Planctomycetota</taxon>
        <taxon>Planctomycetia</taxon>
        <taxon>Pirellulales</taxon>
        <taxon>Pirellulaceae</taxon>
        <taxon>Stieleria</taxon>
    </lineage>
</organism>
<dbReference type="SUPFAM" id="SSF56112">
    <property type="entry name" value="Protein kinase-like (PK-like)"/>
    <property type="match status" value="1"/>
</dbReference>
<feature type="binding site" evidence="6">
    <location>
        <position position="183"/>
    </location>
    <ligand>
        <name>ATP</name>
        <dbReference type="ChEBI" id="CHEBI:30616"/>
    </ligand>
</feature>
<feature type="repeat" description="TPR" evidence="5">
    <location>
        <begin position="1056"/>
        <end position="1089"/>
    </location>
</feature>
<dbReference type="InterPro" id="IPR017441">
    <property type="entry name" value="Protein_kinase_ATP_BS"/>
</dbReference>
<keyword evidence="3 9" id="KW-0418">Kinase</keyword>
<dbReference type="Proteomes" id="UP000319004">
    <property type="component" value="Chromosome"/>
</dbReference>
<dbReference type="CDD" id="cd14014">
    <property type="entry name" value="STKc_PknB_like"/>
    <property type="match status" value="1"/>
</dbReference>
<dbReference type="PROSITE" id="PS00107">
    <property type="entry name" value="PROTEIN_KINASE_ATP"/>
    <property type="match status" value="1"/>
</dbReference>
<dbReference type="SUPFAM" id="SSF69322">
    <property type="entry name" value="Tricorn protease domain 2"/>
    <property type="match status" value="1"/>
</dbReference>
<keyword evidence="2 6" id="KW-0547">Nucleotide-binding</keyword>
<dbReference type="PANTHER" id="PTHR43289:SF34">
    <property type="entry name" value="SERINE_THREONINE-PROTEIN KINASE YBDM-RELATED"/>
    <property type="match status" value="1"/>
</dbReference>
<dbReference type="GO" id="GO:0004674">
    <property type="term" value="F:protein serine/threonine kinase activity"/>
    <property type="evidence" value="ECO:0007669"/>
    <property type="project" value="UniProtKB-EC"/>
</dbReference>
<gene>
    <name evidence="9" type="primary">prkC_10</name>
    <name evidence="9" type="ORF">Enr13x_24370</name>
</gene>
<dbReference type="InterPro" id="IPR019734">
    <property type="entry name" value="TPR_rpt"/>
</dbReference>
<dbReference type="GO" id="GO:0005524">
    <property type="term" value="F:ATP binding"/>
    <property type="evidence" value="ECO:0007669"/>
    <property type="project" value="UniProtKB-UniRule"/>
</dbReference>
<dbReference type="InterPro" id="IPR011990">
    <property type="entry name" value="TPR-like_helical_dom_sf"/>
</dbReference>
<dbReference type="SUPFAM" id="SSF48452">
    <property type="entry name" value="TPR-like"/>
    <property type="match status" value="1"/>
</dbReference>
<evidence type="ECO:0000256" key="3">
    <source>
        <dbReference type="ARBA" id="ARBA00022777"/>
    </source>
</evidence>
<evidence type="ECO:0000256" key="4">
    <source>
        <dbReference type="ARBA" id="ARBA00022840"/>
    </source>
</evidence>
<dbReference type="OrthoDB" id="218904at2"/>
<evidence type="ECO:0000313" key="9">
    <source>
        <dbReference type="EMBL" id="QDV42589.1"/>
    </source>
</evidence>
<dbReference type="EMBL" id="CP037423">
    <property type="protein sequence ID" value="QDV42589.1"/>
    <property type="molecule type" value="Genomic_DNA"/>
</dbReference>
<evidence type="ECO:0000256" key="5">
    <source>
        <dbReference type="PROSITE-ProRule" id="PRU00339"/>
    </source>
</evidence>
<dbReference type="PROSITE" id="PS00108">
    <property type="entry name" value="PROTEIN_KINASE_ST"/>
    <property type="match status" value="1"/>
</dbReference>
<dbReference type="PROSITE" id="PS50011">
    <property type="entry name" value="PROTEIN_KINASE_DOM"/>
    <property type="match status" value="1"/>
</dbReference>
<dbReference type="InterPro" id="IPR011009">
    <property type="entry name" value="Kinase-like_dom_sf"/>
</dbReference>
<dbReference type="Gene3D" id="3.30.200.20">
    <property type="entry name" value="Phosphorylase Kinase, domain 1"/>
    <property type="match status" value="1"/>
</dbReference>
<dbReference type="SMART" id="SM00220">
    <property type="entry name" value="S_TKc"/>
    <property type="match status" value="1"/>
</dbReference>
<proteinExistence type="predicted"/>
<dbReference type="InterPro" id="IPR000719">
    <property type="entry name" value="Prot_kinase_dom"/>
</dbReference>
<protein>
    <submittedName>
        <fullName evidence="9">Serine/threonine-protein kinase PrkC</fullName>
        <ecNumber evidence="9">2.7.11.1</ecNumber>
    </submittedName>
</protein>
<dbReference type="InterPro" id="IPR015943">
    <property type="entry name" value="WD40/YVTN_repeat-like_dom_sf"/>
</dbReference>
<dbReference type="EC" id="2.7.11.1" evidence="9"/>
<feature type="region of interest" description="Disordered" evidence="7">
    <location>
        <begin position="738"/>
        <end position="766"/>
    </location>
</feature>
<dbReference type="Gene3D" id="2.130.10.10">
    <property type="entry name" value="YVTN repeat-like/Quinoprotein amine dehydrogenase"/>
    <property type="match status" value="2"/>
</dbReference>
<evidence type="ECO:0000259" key="8">
    <source>
        <dbReference type="PROSITE" id="PS50011"/>
    </source>
</evidence>
<dbReference type="Gene3D" id="1.10.510.10">
    <property type="entry name" value="Transferase(Phosphotransferase) domain 1"/>
    <property type="match status" value="1"/>
</dbReference>
<evidence type="ECO:0000256" key="7">
    <source>
        <dbReference type="SAM" id="MobiDB-lite"/>
    </source>
</evidence>
<dbReference type="KEGG" id="snep:Enr13x_24370"/>
<evidence type="ECO:0000256" key="6">
    <source>
        <dbReference type="PROSITE-ProRule" id="PRU10141"/>
    </source>
</evidence>
<accession>A0A518HP17</accession>
<keyword evidence="5" id="KW-0802">TPR repeat</keyword>
<evidence type="ECO:0000256" key="1">
    <source>
        <dbReference type="ARBA" id="ARBA00022679"/>
    </source>
</evidence>
<feature type="domain" description="Protein kinase" evidence="8">
    <location>
        <begin position="154"/>
        <end position="433"/>
    </location>
</feature>
<name>A0A518HP17_9BACT</name>
<dbReference type="Gene3D" id="1.25.40.10">
    <property type="entry name" value="Tetratricopeptide repeat domain"/>
    <property type="match status" value="2"/>
</dbReference>
<evidence type="ECO:0000313" key="10">
    <source>
        <dbReference type="Proteomes" id="UP000319004"/>
    </source>
</evidence>
<dbReference type="InterPro" id="IPR008271">
    <property type="entry name" value="Ser/Thr_kinase_AS"/>
</dbReference>